<evidence type="ECO:0000259" key="2">
    <source>
        <dbReference type="Pfam" id="PF16059"/>
    </source>
</evidence>
<evidence type="ECO:0000313" key="3">
    <source>
        <dbReference type="RefSeq" id="XP_042602478.1"/>
    </source>
</evidence>
<dbReference type="Pfam" id="PF16059">
    <property type="entry name" value="MGA_dom"/>
    <property type="match status" value="1"/>
</dbReference>
<reference evidence="3" key="1">
    <citation type="submission" date="2025-08" db="UniProtKB">
        <authorList>
            <consortium name="RefSeq"/>
        </authorList>
    </citation>
    <scope>IDENTIFICATION</scope>
    <source>
        <tissue evidence="3">Muscle</tissue>
    </source>
</reference>
<protein>
    <submittedName>
        <fullName evidence="3">MAX gene-associated protein-like</fullName>
    </submittedName>
</protein>
<feature type="domain" description="MGA conserved" evidence="2">
    <location>
        <begin position="211"/>
        <end position="247"/>
    </location>
</feature>
<dbReference type="OrthoDB" id="6119313at2759"/>
<proteinExistence type="predicted"/>
<name>A0A9Q9XIJ3_CYPCA</name>
<accession>A0A9Q9XIJ3</accession>
<dbReference type="GeneID" id="122140972"/>
<feature type="region of interest" description="Disordered" evidence="1">
    <location>
        <begin position="291"/>
        <end position="324"/>
    </location>
</feature>
<dbReference type="KEGG" id="ccar:122140972"/>
<sequence>MNEINIKALKSSAGHSAFSSALLDEYLEAEGQRISERAAVFSSSAPSPVLYQLPVRSSSYVRTLDSVLQTRSSAPSGARDKRTKAWRSRRGVRTAPEASVRSPSGQTPVENAACLKSLLSVRRRPAELTPDAGERYRRRRRTLRFNRDAVDGAQSSTVAQKQTELQAQEEQAVSLGQSPTHISAERAGFALSSLLTAQRAEKTQRVGDGVCGKDFCRLGCVCESLNREVRGSTHCRRVQCMFSCGCFRHKILLVRSETSAGSLVAFPIAGPGSDGRPEPALRVSMLWRRRAGERTPPSRSSLPEPPERRDQRSPISCPRAAAQASGQPLLIKELFTDRAFSFYHS</sequence>
<dbReference type="AlphaFoldDB" id="A0A9Q9XIJ3"/>
<dbReference type="RefSeq" id="XP_042602478.1">
    <property type="nucleotide sequence ID" value="XM_042746544.1"/>
</dbReference>
<dbReference type="Proteomes" id="UP001155660">
    <property type="component" value="Chromosome B20"/>
</dbReference>
<feature type="compositionally biased region" description="Basic residues" evidence="1">
    <location>
        <begin position="81"/>
        <end position="92"/>
    </location>
</feature>
<feature type="region of interest" description="Disordered" evidence="1">
    <location>
        <begin position="70"/>
        <end position="109"/>
    </location>
</feature>
<organism evidence="3">
    <name type="scientific">Cyprinus carpio</name>
    <name type="common">Common carp</name>
    <dbReference type="NCBI Taxonomy" id="7962"/>
    <lineage>
        <taxon>Eukaryota</taxon>
        <taxon>Metazoa</taxon>
        <taxon>Chordata</taxon>
        <taxon>Craniata</taxon>
        <taxon>Vertebrata</taxon>
        <taxon>Euteleostomi</taxon>
        <taxon>Actinopterygii</taxon>
        <taxon>Neopterygii</taxon>
        <taxon>Teleostei</taxon>
        <taxon>Ostariophysi</taxon>
        <taxon>Cypriniformes</taxon>
        <taxon>Cyprinidae</taxon>
        <taxon>Cyprininae</taxon>
        <taxon>Cyprinus</taxon>
    </lineage>
</organism>
<dbReference type="InterPro" id="IPR032060">
    <property type="entry name" value="MGA_dom"/>
</dbReference>
<gene>
    <name evidence="3" type="primary">LOC122140972</name>
</gene>
<evidence type="ECO:0000256" key="1">
    <source>
        <dbReference type="SAM" id="MobiDB-lite"/>
    </source>
</evidence>